<keyword evidence="1" id="KW-0479">Metal-binding</keyword>
<evidence type="ECO:0000256" key="2">
    <source>
        <dbReference type="ARBA" id="ARBA00022771"/>
    </source>
</evidence>
<gene>
    <name evidence="5" type="ORF">C1645_828441</name>
</gene>
<dbReference type="Proteomes" id="UP000265703">
    <property type="component" value="Unassembled WGS sequence"/>
</dbReference>
<name>A0A397SPY0_9GLOM</name>
<evidence type="ECO:0000313" key="5">
    <source>
        <dbReference type="EMBL" id="RIA86969.1"/>
    </source>
</evidence>
<evidence type="ECO:0000313" key="6">
    <source>
        <dbReference type="Proteomes" id="UP000265703"/>
    </source>
</evidence>
<dbReference type="OrthoDB" id="2430538at2759"/>
<sequence>MNNIICEVVHSIRNKEKINVNGYLMVKDKNRQNLYYWCCENRDTLQCNGRATTRLIEDQHHLQSVANHNHAAEASRVNVVKSINVLKERAQQTNDQPVQIIQTIAADNSQEIYPYFPSRDALRQSVKRIRRVNFPAEPQSLESLIIPENMQKTLDGSDFLIKDSTIGHDRILLFTTTSGLTVRYGTDETFSLLIRHIPALAFLPPDEIPTVFDELKTNMPVEANEIMEWFEHYYIRVTDNIEYAFPRTQNSVEAWHRRWDVLVGGAHVGVFKIIMEIQKEQNRVQLEAESILRGLPRNLTKRKDRERESRIQMLYNDRENRPVMDFLRGIAHNISF</sequence>
<protein>
    <recommendedName>
        <fullName evidence="4">FLYWCH-type domain-containing protein</fullName>
    </recommendedName>
</protein>
<evidence type="ECO:0000259" key="4">
    <source>
        <dbReference type="Pfam" id="PF04500"/>
    </source>
</evidence>
<feature type="domain" description="FLYWCH-type" evidence="4">
    <location>
        <begin position="10"/>
        <end position="70"/>
    </location>
</feature>
<organism evidence="5 6">
    <name type="scientific">Glomus cerebriforme</name>
    <dbReference type="NCBI Taxonomy" id="658196"/>
    <lineage>
        <taxon>Eukaryota</taxon>
        <taxon>Fungi</taxon>
        <taxon>Fungi incertae sedis</taxon>
        <taxon>Mucoromycota</taxon>
        <taxon>Glomeromycotina</taxon>
        <taxon>Glomeromycetes</taxon>
        <taxon>Glomerales</taxon>
        <taxon>Glomeraceae</taxon>
        <taxon>Glomus</taxon>
    </lineage>
</organism>
<dbReference type="Gene3D" id="2.20.25.240">
    <property type="match status" value="1"/>
</dbReference>
<dbReference type="Pfam" id="PF04500">
    <property type="entry name" value="FLYWCH"/>
    <property type="match status" value="1"/>
</dbReference>
<dbReference type="EMBL" id="QKYT01000333">
    <property type="protein sequence ID" value="RIA86969.1"/>
    <property type="molecule type" value="Genomic_DNA"/>
</dbReference>
<dbReference type="InterPro" id="IPR007588">
    <property type="entry name" value="Znf_FLYWCH"/>
</dbReference>
<dbReference type="STRING" id="658196.A0A397SPY0"/>
<comment type="caution">
    <text evidence="5">The sequence shown here is derived from an EMBL/GenBank/DDBJ whole genome shotgun (WGS) entry which is preliminary data.</text>
</comment>
<keyword evidence="3" id="KW-0862">Zinc</keyword>
<dbReference type="GO" id="GO:0008270">
    <property type="term" value="F:zinc ion binding"/>
    <property type="evidence" value="ECO:0007669"/>
    <property type="project" value="UniProtKB-KW"/>
</dbReference>
<evidence type="ECO:0000256" key="1">
    <source>
        <dbReference type="ARBA" id="ARBA00022723"/>
    </source>
</evidence>
<keyword evidence="2" id="KW-0863">Zinc-finger</keyword>
<accession>A0A397SPY0</accession>
<proteinExistence type="predicted"/>
<evidence type="ECO:0000256" key="3">
    <source>
        <dbReference type="ARBA" id="ARBA00022833"/>
    </source>
</evidence>
<keyword evidence="6" id="KW-1185">Reference proteome</keyword>
<reference evidence="5 6" key="1">
    <citation type="submission" date="2018-06" db="EMBL/GenBank/DDBJ databases">
        <title>Comparative genomics reveals the genomic features of Rhizophagus irregularis, R. cerebriforme, R. diaphanum and Gigaspora rosea, and their symbiotic lifestyle signature.</title>
        <authorList>
            <person name="Morin E."/>
            <person name="San Clemente H."/>
            <person name="Chen E.C.H."/>
            <person name="De La Providencia I."/>
            <person name="Hainaut M."/>
            <person name="Kuo A."/>
            <person name="Kohler A."/>
            <person name="Murat C."/>
            <person name="Tang N."/>
            <person name="Roy S."/>
            <person name="Loubradou J."/>
            <person name="Henrissat B."/>
            <person name="Grigoriev I.V."/>
            <person name="Corradi N."/>
            <person name="Roux C."/>
            <person name="Martin F.M."/>
        </authorList>
    </citation>
    <scope>NUCLEOTIDE SEQUENCE [LARGE SCALE GENOMIC DNA]</scope>
    <source>
        <strain evidence="5 6">DAOM 227022</strain>
    </source>
</reference>
<dbReference type="AlphaFoldDB" id="A0A397SPY0"/>